<dbReference type="EMBL" id="JAKLWS010000034">
    <property type="protein sequence ID" value="MCG2590506.1"/>
    <property type="molecule type" value="Genomic_DNA"/>
</dbReference>
<protein>
    <recommendedName>
        <fullName evidence="3">AttH domain-containing protein</fullName>
    </recommendedName>
</protein>
<evidence type="ECO:0008006" key="3">
    <source>
        <dbReference type="Google" id="ProtNLM"/>
    </source>
</evidence>
<evidence type="ECO:0000313" key="2">
    <source>
        <dbReference type="Proteomes" id="UP001165366"/>
    </source>
</evidence>
<reference evidence="1" key="1">
    <citation type="submission" date="2022-01" db="EMBL/GenBank/DDBJ databases">
        <authorList>
            <person name="Wang Y."/>
        </authorList>
    </citation>
    <scope>NUCLEOTIDE SEQUENCE</scope>
    <source>
        <strain evidence="1">WB101</strain>
    </source>
</reference>
<sequence length="363" mass="41762">MISRSTKLFSANSNQLKKLGIFILFTLALLQFELRAQNNIEFPEKRFQNTDSEDFLAKNLPSKYYNELWTYHVKLENGVQIINTFSINDFGAFKDRVTGVKLMVSWTDGNTYVVNKQYDPGDLINIADSTYLRLRHDRPYWAKGNFDDEHTINFQNTNDGVRYDLNLTFFEISQGKKLGDGVYKMEDNEIGMQLLIPHAKVKGYVAINGDTLQAKGVGYMDHIYQNNLSTELIDRSYRIKKGDAENGMYMHFITLKNNETEPPIGYGIRYQNGRHSMITPSSIEKVSSEDNLDSEVMIYTDQASTLKVNVQEHYNTYSLLSELGRVQRFFAKRVTGGELLEMNGTVEIDGEKPGYFYYMVAKD</sequence>
<reference evidence="1" key="2">
    <citation type="submission" date="2024-05" db="EMBL/GenBank/DDBJ databases">
        <title>Rhodohalobacter halophilus gen. nov., sp. nov., a moderately halophilic member of the family Balneolaceae.</title>
        <authorList>
            <person name="Xia J."/>
        </authorList>
    </citation>
    <scope>NUCLEOTIDE SEQUENCE</scope>
    <source>
        <strain evidence="1">WB101</strain>
    </source>
</reference>
<dbReference type="Proteomes" id="UP001165366">
    <property type="component" value="Unassembled WGS sequence"/>
</dbReference>
<evidence type="ECO:0000313" key="1">
    <source>
        <dbReference type="EMBL" id="MCG2590506.1"/>
    </source>
</evidence>
<dbReference type="SUPFAM" id="SSF159245">
    <property type="entry name" value="AttH-like"/>
    <property type="match status" value="1"/>
</dbReference>
<accession>A0ABS9KI41</accession>
<proteinExistence type="predicted"/>
<keyword evidence="2" id="KW-1185">Reference proteome</keyword>
<gene>
    <name evidence="1" type="ORF">L6773_18160</name>
</gene>
<name>A0ABS9KI41_9BACT</name>
<comment type="caution">
    <text evidence="1">The sequence shown here is derived from an EMBL/GenBank/DDBJ whole genome shotgun (WGS) entry which is preliminary data.</text>
</comment>
<dbReference type="RefSeq" id="WP_237855927.1">
    <property type="nucleotide sequence ID" value="NZ_JAKLWS010000034.1"/>
</dbReference>
<dbReference type="InterPro" id="IPR023374">
    <property type="entry name" value="AttH-like_dom_sf"/>
</dbReference>
<dbReference type="Gene3D" id="2.40.370.10">
    <property type="entry name" value="AttH-like domain"/>
    <property type="match status" value="1"/>
</dbReference>
<organism evidence="1 2">
    <name type="scientific">Rhodohalobacter sulfatireducens</name>
    <dbReference type="NCBI Taxonomy" id="2911366"/>
    <lineage>
        <taxon>Bacteria</taxon>
        <taxon>Pseudomonadati</taxon>
        <taxon>Balneolota</taxon>
        <taxon>Balneolia</taxon>
        <taxon>Balneolales</taxon>
        <taxon>Balneolaceae</taxon>
        <taxon>Rhodohalobacter</taxon>
    </lineage>
</organism>